<evidence type="ECO:0000256" key="1">
    <source>
        <dbReference type="ARBA" id="ARBA00004286"/>
    </source>
</evidence>
<keyword evidence="5" id="KW-0498">Mitosis</keyword>
<proteinExistence type="inferred from homology"/>
<dbReference type="Proteomes" id="UP001221142">
    <property type="component" value="Unassembled WGS sequence"/>
</dbReference>
<feature type="compositionally biased region" description="Basic residues" evidence="8">
    <location>
        <begin position="1071"/>
        <end position="1082"/>
    </location>
</feature>
<feature type="region of interest" description="Disordered" evidence="8">
    <location>
        <begin position="1104"/>
        <end position="1125"/>
    </location>
</feature>
<keyword evidence="7" id="KW-0131">Cell cycle</keyword>
<dbReference type="SUPFAM" id="SSF48371">
    <property type="entry name" value="ARM repeat"/>
    <property type="match status" value="1"/>
</dbReference>
<dbReference type="GO" id="GO:0007076">
    <property type="term" value="P:mitotic chromosome condensation"/>
    <property type="evidence" value="ECO:0007669"/>
    <property type="project" value="InterPro"/>
</dbReference>
<dbReference type="Pfam" id="PF12719">
    <property type="entry name" value="Cnd3"/>
    <property type="match status" value="1"/>
</dbReference>
<dbReference type="GO" id="GO:0051301">
    <property type="term" value="P:cell division"/>
    <property type="evidence" value="ECO:0007669"/>
    <property type="project" value="UniProtKB-KW"/>
</dbReference>
<evidence type="ECO:0000256" key="2">
    <source>
        <dbReference type="ARBA" id="ARBA00006533"/>
    </source>
</evidence>
<dbReference type="InterPro" id="IPR027165">
    <property type="entry name" value="CND3"/>
</dbReference>
<organism evidence="10 11">
    <name type="scientific">Roridomyces roridus</name>
    <dbReference type="NCBI Taxonomy" id="1738132"/>
    <lineage>
        <taxon>Eukaryota</taxon>
        <taxon>Fungi</taxon>
        <taxon>Dikarya</taxon>
        <taxon>Basidiomycota</taxon>
        <taxon>Agaricomycotina</taxon>
        <taxon>Agaricomycetes</taxon>
        <taxon>Agaricomycetidae</taxon>
        <taxon>Agaricales</taxon>
        <taxon>Marasmiineae</taxon>
        <taxon>Mycenaceae</taxon>
        <taxon>Roridomyces</taxon>
    </lineage>
</organism>
<evidence type="ECO:0000256" key="5">
    <source>
        <dbReference type="ARBA" id="ARBA00022776"/>
    </source>
</evidence>
<keyword evidence="6" id="KW-0226">DNA condensation</keyword>
<keyword evidence="3" id="KW-0158">Chromosome</keyword>
<dbReference type="AlphaFoldDB" id="A0AAD7CJR2"/>
<evidence type="ECO:0000313" key="11">
    <source>
        <dbReference type="Proteomes" id="UP001221142"/>
    </source>
</evidence>
<feature type="compositionally biased region" description="Acidic residues" evidence="8">
    <location>
        <begin position="1109"/>
        <end position="1125"/>
    </location>
</feature>
<sequence length="1125" mass="127255">MPARVVAPVQQLSTAVAQIFDQVQLTTANHQKNLIALYKLHLDAAKRTEKDPKRTEDKLVGEAEFQQVFQEMVLRIIGVKKGVATADRVAKFIGAYVPFVNQRAAEDKAEADLDEDDEENTDTTASRFTAKLIRLLLKGFQAKDKNVRYRIASLFSEMLGNLGEMDVEIYDELRTALVDRIHDRESIVRAPVVIALSILSSDEEEQTVLDLLLETLSSDPSAEVRRVALCNIPLDQNTLPLLLARSRDTDTNVRKVLFNLVLTKAATAAGNPRMLTIAQRELVVRNGLGDREPAVREAAASLLETWVDVIAETVVKAEEELASRLAGVDLSNPEKPNRPDGSEKIVKTLTAFLHMFDLTVVSKDNRGELLSGKIPSDALRSVFNTRPDILEELRFGETYFNDLTPEKAFLARVFVEYCDEDKRGDVWMDTAGIPVITSCAFKIQFGYNALVAPDTTAGKSEEELEDARAALETVVGEMLRLGARLDYSDYVGAMKMSDLTRKMLSRPELPMNLIAACLDILRRAHKDERDLIRLVVWIVQELRDSNDEEDDVAANQSQESIVIPDDDDANTSFGSVTKKVPKSRELMSPEEQQRANAIDLRCLSLINELLKRVDDTLDKNSTLLGIKADLIIPSIRSKDKELVQKGLVTWGLYCLISETEASSWLPHFMAEAEKTESEDLKLSIFRIIFDLCMTHKSILANTERDDRIRTYLITQLENESDKPNTSPRILAILTKGIAKLVMTCWSAEEMAVKRLLMVYFSPYNAENQELKQSVAYFAPAFSHSSAANQLVMRNIFTPVFRKLSKLRQELDDEDYVLDLSQVTEMWRYWTDPFQLRDKNGRVDDTVNAENPIQFDMAGDIIRTMMKEEYPKEDKKFLCQMLGKLHIPDKVDIDKIRTLKLLLHTLSSRRPLRDATSKNAFKKFDDAISKKFESELQDFNEEEYRKLEQLKGVFEEVDEIIPEDDDEVISTEPKKKGRKRRSDSIMSTATESDGASVASSKRRRSKPKNKKRRLSTSDDEESDFDDDIHTPRGTPPAPTRTMPRRAATVQPTPIVISSDEDEDEQEATPAAQKRRPRIPVKSRRREEAIIDADIDDLLDGATEIAHDSIMDDSDEEDEVNDLLVED</sequence>
<comment type="subcellular location">
    <subcellularLocation>
        <location evidence="1">Chromosome</location>
    </subcellularLocation>
</comment>
<dbReference type="InterPro" id="IPR016024">
    <property type="entry name" value="ARM-type_fold"/>
</dbReference>
<gene>
    <name evidence="10" type="ORF">FB45DRAFT_888407</name>
</gene>
<evidence type="ECO:0000313" key="10">
    <source>
        <dbReference type="EMBL" id="KAJ7650656.1"/>
    </source>
</evidence>
<evidence type="ECO:0000259" key="9">
    <source>
        <dbReference type="Pfam" id="PF12719"/>
    </source>
</evidence>
<keyword evidence="4" id="KW-0132">Cell division</keyword>
<dbReference type="GO" id="GO:0000793">
    <property type="term" value="C:condensed chromosome"/>
    <property type="evidence" value="ECO:0007669"/>
    <property type="project" value="TreeGrafter"/>
</dbReference>
<dbReference type="InterPro" id="IPR025977">
    <property type="entry name" value="Cnd3_C"/>
</dbReference>
<reference evidence="10" key="1">
    <citation type="submission" date="2023-03" db="EMBL/GenBank/DDBJ databases">
        <title>Massive genome expansion in bonnet fungi (Mycena s.s.) driven by repeated elements and novel gene families across ecological guilds.</title>
        <authorList>
            <consortium name="Lawrence Berkeley National Laboratory"/>
            <person name="Harder C.B."/>
            <person name="Miyauchi S."/>
            <person name="Viragh M."/>
            <person name="Kuo A."/>
            <person name="Thoen E."/>
            <person name="Andreopoulos B."/>
            <person name="Lu D."/>
            <person name="Skrede I."/>
            <person name="Drula E."/>
            <person name="Henrissat B."/>
            <person name="Morin E."/>
            <person name="Kohler A."/>
            <person name="Barry K."/>
            <person name="LaButti K."/>
            <person name="Morin E."/>
            <person name="Salamov A."/>
            <person name="Lipzen A."/>
            <person name="Mereny Z."/>
            <person name="Hegedus B."/>
            <person name="Baldrian P."/>
            <person name="Stursova M."/>
            <person name="Weitz H."/>
            <person name="Taylor A."/>
            <person name="Grigoriev I.V."/>
            <person name="Nagy L.G."/>
            <person name="Martin F."/>
            <person name="Kauserud H."/>
        </authorList>
    </citation>
    <scope>NUCLEOTIDE SEQUENCE</scope>
    <source>
        <strain evidence="10">9284</strain>
    </source>
</reference>
<dbReference type="InterPro" id="IPR011989">
    <property type="entry name" value="ARM-like"/>
</dbReference>
<dbReference type="GO" id="GO:0000796">
    <property type="term" value="C:condensin complex"/>
    <property type="evidence" value="ECO:0007669"/>
    <property type="project" value="InterPro"/>
</dbReference>
<keyword evidence="11" id="KW-1185">Reference proteome</keyword>
<feature type="domain" description="Nuclear condensin complex subunit 3 C-terminal" evidence="9">
    <location>
        <begin position="601"/>
        <end position="886"/>
    </location>
</feature>
<comment type="caution">
    <text evidence="10">The sequence shown here is derived from an EMBL/GenBank/DDBJ whole genome shotgun (WGS) entry which is preliminary data.</text>
</comment>
<evidence type="ECO:0000256" key="6">
    <source>
        <dbReference type="ARBA" id="ARBA00023067"/>
    </source>
</evidence>
<evidence type="ECO:0000256" key="4">
    <source>
        <dbReference type="ARBA" id="ARBA00022618"/>
    </source>
</evidence>
<feature type="compositionally biased region" description="Polar residues" evidence="8">
    <location>
        <begin position="983"/>
        <end position="992"/>
    </location>
</feature>
<dbReference type="Gene3D" id="1.25.10.10">
    <property type="entry name" value="Leucine-rich Repeat Variant"/>
    <property type="match status" value="1"/>
</dbReference>
<comment type="similarity">
    <text evidence="2">Belongs to the CND3 (condensin subunit 3) family.</text>
</comment>
<accession>A0AAD7CJR2</accession>
<dbReference type="PANTHER" id="PTHR14418">
    <property type="entry name" value="CONDENSIN COMPLEX SUBUNIT 3-RELATED"/>
    <property type="match status" value="1"/>
</dbReference>
<feature type="compositionally biased region" description="Acidic residues" evidence="8">
    <location>
        <begin position="1016"/>
        <end position="1025"/>
    </location>
</feature>
<feature type="compositionally biased region" description="Low complexity" evidence="8">
    <location>
        <begin position="1038"/>
        <end position="1047"/>
    </location>
</feature>
<feature type="compositionally biased region" description="Basic residues" evidence="8">
    <location>
        <begin position="999"/>
        <end position="1013"/>
    </location>
</feature>
<evidence type="ECO:0000256" key="8">
    <source>
        <dbReference type="SAM" id="MobiDB-lite"/>
    </source>
</evidence>
<dbReference type="EMBL" id="JARKIF010000001">
    <property type="protein sequence ID" value="KAJ7650656.1"/>
    <property type="molecule type" value="Genomic_DNA"/>
</dbReference>
<name>A0AAD7CJR2_9AGAR</name>
<protein>
    <submittedName>
        <fullName evidence="10">Nuclear condensing complex subunit</fullName>
    </submittedName>
</protein>
<evidence type="ECO:0000256" key="7">
    <source>
        <dbReference type="ARBA" id="ARBA00023306"/>
    </source>
</evidence>
<feature type="region of interest" description="Disordered" evidence="8">
    <location>
        <begin position="963"/>
        <end position="1085"/>
    </location>
</feature>
<dbReference type="PANTHER" id="PTHR14418:SF5">
    <property type="entry name" value="CONDENSIN COMPLEX SUBUNIT 3"/>
    <property type="match status" value="1"/>
</dbReference>
<evidence type="ECO:0000256" key="3">
    <source>
        <dbReference type="ARBA" id="ARBA00022454"/>
    </source>
</evidence>